<evidence type="ECO:0000313" key="2">
    <source>
        <dbReference type="EMBL" id="CAF1226877.1"/>
    </source>
</evidence>
<dbReference type="InterPro" id="IPR032675">
    <property type="entry name" value="LRR_dom_sf"/>
</dbReference>
<dbReference type="OrthoDB" id="10000372at2759"/>
<gene>
    <name evidence="2" type="ORF">EDS130_LOCUS26714</name>
    <name evidence="1" type="ORF">XAT740_LOCUS2559</name>
</gene>
<keyword evidence="3" id="KW-1185">Reference proteome</keyword>
<dbReference type="Proteomes" id="UP000663852">
    <property type="component" value="Unassembled WGS sequence"/>
</dbReference>
<evidence type="ECO:0008006" key="5">
    <source>
        <dbReference type="Google" id="ProtNLM"/>
    </source>
</evidence>
<reference evidence="2" key="1">
    <citation type="submission" date="2021-02" db="EMBL/GenBank/DDBJ databases">
        <authorList>
            <person name="Nowell W R."/>
        </authorList>
    </citation>
    <scope>NUCLEOTIDE SEQUENCE</scope>
</reference>
<protein>
    <recommendedName>
        <fullName evidence="5">F-box domain-containing protein</fullName>
    </recommendedName>
</protein>
<dbReference type="InterPro" id="IPR001611">
    <property type="entry name" value="Leu-rich_rpt"/>
</dbReference>
<comment type="caution">
    <text evidence="2">The sequence shown here is derived from an EMBL/GenBank/DDBJ whole genome shotgun (WGS) entry which is preliminary data.</text>
</comment>
<dbReference type="EMBL" id="CAJNOJ010000164">
    <property type="protein sequence ID" value="CAF1226877.1"/>
    <property type="molecule type" value="Genomic_DNA"/>
</dbReference>
<evidence type="ECO:0000313" key="3">
    <source>
        <dbReference type="Proteomes" id="UP000663828"/>
    </source>
</evidence>
<accession>A0A814YB84</accession>
<evidence type="ECO:0000313" key="4">
    <source>
        <dbReference type="Proteomes" id="UP000663852"/>
    </source>
</evidence>
<dbReference type="Proteomes" id="UP000663828">
    <property type="component" value="Unassembled WGS sequence"/>
</dbReference>
<dbReference type="AlphaFoldDB" id="A0A814YB84"/>
<proteinExistence type="predicted"/>
<name>A0A814YB84_ADIRI</name>
<sequence length="559" mass="65610">MERLPNELWLLIFKYMHHVDIVYGFLQLNSRFQVLTLPYIQHINLSNVSFTQYNRFCYYILPKYHALIQSLKLKKYYQFQLFKEHILKVTNTLRSLTLESNGFYEQTSTADESDFYLKHLKDFKKLADLQFIGQFDSSTDSNLFIYASQISTLETLTILTQSLHSSATPKIQCNNQFATQLPNLRVIKMNLIDLSELTHLVRITQQIQEIYLSVRNVRIPTEISDMMNDNNNISSVQKLHIELSTSYTKLLCECQLRDVFKFFSDLCHRLHSHLSSFVLIMSLAMPRKELLPVDLNELKQLKSLTSFQYLIHTDYPVKPCDGFENIQHLPDGTYFLHTTICPSSFTGNTFPHHYSKAYVFNQASLRFLYNAHTVFINSDFSSSIAFPFPLLKLQKLTGYCLGTSTKRKLLHSLILLSPHLRYLCLSNNQPKELREIFELCGKSLKNIISLECGDYGLYSTFFVHIGKLMPYLRHLKLYYTSLGNEISPISVISDIQEYCPQLRNLHWIIFKKDITANPNKRYMYDEFVELIERKLSYNNLWYSYGINLPSREDYADIWF</sequence>
<dbReference type="PROSITE" id="PS51450">
    <property type="entry name" value="LRR"/>
    <property type="match status" value="1"/>
</dbReference>
<organism evidence="2 4">
    <name type="scientific">Adineta ricciae</name>
    <name type="common">Rotifer</name>
    <dbReference type="NCBI Taxonomy" id="249248"/>
    <lineage>
        <taxon>Eukaryota</taxon>
        <taxon>Metazoa</taxon>
        <taxon>Spiralia</taxon>
        <taxon>Gnathifera</taxon>
        <taxon>Rotifera</taxon>
        <taxon>Eurotatoria</taxon>
        <taxon>Bdelloidea</taxon>
        <taxon>Adinetida</taxon>
        <taxon>Adinetidae</taxon>
        <taxon>Adineta</taxon>
    </lineage>
</organism>
<dbReference type="Gene3D" id="3.80.10.10">
    <property type="entry name" value="Ribonuclease Inhibitor"/>
    <property type="match status" value="1"/>
</dbReference>
<dbReference type="EMBL" id="CAJNOR010000090">
    <property type="protein sequence ID" value="CAF0792587.1"/>
    <property type="molecule type" value="Genomic_DNA"/>
</dbReference>
<evidence type="ECO:0000313" key="1">
    <source>
        <dbReference type="EMBL" id="CAF0792587.1"/>
    </source>
</evidence>